<dbReference type="Pfam" id="PF00002">
    <property type="entry name" value="7tm_2"/>
    <property type="match status" value="1"/>
</dbReference>
<keyword evidence="9" id="KW-1185">Reference proteome</keyword>
<dbReference type="SUPFAM" id="SSF81321">
    <property type="entry name" value="Family A G protein-coupled receptor-like"/>
    <property type="match status" value="1"/>
</dbReference>
<feature type="compositionally biased region" description="Basic residues" evidence="5">
    <location>
        <begin position="907"/>
        <end position="922"/>
    </location>
</feature>
<feature type="compositionally biased region" description="Polar residues" evidence="5">
    <location>
        <begin position="494"/>
        <end position="512"/>
    </location>
</feature>
<dbReference type="InterPro" id="IPR053231">
    <property type="entry name" value="GPCR_LN-TM7"/>
</dbReference>
<comment type="subcellular location">
    <subcellularLocation>
        <location evidence="1">Membrane</location>
        <topology evidence="1">Multi-pass membrane protein</topology>
    </subcellularLocation>
</comment>
<evidence type="ECO:0000313" key="8">
    <source>
        <dbReference type="EMBL" id="OXA64430.1"/>
    </source>
</evidence>
<reference evidence="8 9" key="1">
    <citation type="submission" date="2015-12" db="EMBL/GenBank/DDBJ databases">
        <title>The genome of Folsomia candida.</title>
        <authorList>
            <person name="Faddeeva A."/>
            <person name="Derks M.F."/>
            <person name="Anvar Y."/>
            <person name="Smit S."/>
            <person name="Van Straalen N."/>
            <person name="Roelofs D."/>
        </authorList>
    </citation>
    <scope>NUCLEOTIDE SEQUENCE [LARGE SCALE GENOMIC DNA]</scope>
    <source>
        <strain evidence="8 9">VU population</strain>
        <tissue evidence="8">Whole body</tissue>
    </source>
</reference>
<feature type="transmembrane region" description="Helical" evidence="6">
    <location>
        <begin position="739"/>
        <end position="766"/>
    </location>
</feature>
<organism evidence="8 9">
    <name type="scientific">Folsomia candida</name>
    <name type="common">Springtail</name>
    <dbReference type="NCBI Taxonomy" id="158441"/>
    <lineage>
        <taxon>Eukaryota</taxon>
        <taxon>Metazoa</taxon>
        <taxon>Ecdysozoa</taxon>
        <taxon>Arthropoda</taxon>
        <taxon>Hexapoda</taxon>
        <taxon>Collembola</taxon>
        <taxon>Entomobryomorpha</taxon>
        <taxon>Isotomoidea</taxon>
        <taxon>Isotomidae</taxon>
        <taxon>Proisotominae</taxon>
        <taxon>Folsomia</taxon>
    </lineage>
</organism>
<feature type="compositionally biased region" description="Polar residues" evidence="5">
    <location>
        <begin position="957"/>
        <end position="969"/>
    </location>
</feature>
<feature type="transmembrane region" description="Helical" evidence="6">
    <location>
        <begin position="648"/>
        <end position="668"/>
    </location>
</feature>
<feature type="transmembrane region" description="Helical" evidence="6">
    <location>
        <begin position="579"/>
        <end position="603"/>
    </location>
</feature>
<comment type="caution">
    <text evidence="8">The sequence shown here is derived from an EMBL/GenBank/DDBJ whole genome shotgun (WGS) entry which is preliminary data.</text>
</comment>
<feature type="transmembrane region" description="Helical" evidence="6">
    <location>
        <begin position="689"/>
        <end position="710"/>
    </location>
</feature>
<feature type="transmembrane region" description="Helical" evidence="6">
    <location>
        <begin position="787"/>
        <end position="808"/>
    </location>
</feature>
<dbReference type="STRING" id="158441.A0A226F503"/>
<feature type="region of interest" description="Disordered" evidence="5">
    <location>
        <begin position="477"/>
        <end position="513"/>
    </location>
</feature>
<keyword evidence="3 6" id="KW-1133">Transmembrane helix</keyword>
<dbReference type="GO" id="GO:0004930">
    <property type="term" value="F:G protein-coupled receptor activity"/>
    <property type="evidence" value="ECO:0007669"/>
    <property type="project" value="InterPro"/>
</dbReference>
<dbReference type="OMA" id="AYSSFIC"/>
<keyword evidence="4 6" id="KW-0472">Membrane</keyword>
<evidence type="ECO:0000313" key="9">
    <source>
        <dbReference type="Proteomes" id="UP000198287"/>
    </source>
</evidence>
<dbReference type="Proteomes" id="UP000198287">
    <property type="component" value="Unassembled WGS sequence"/>
</dbReference>
<dbReference type="CDD" id="cd15039">
    <property type="entry name" value="7tmB3_Methuselah-like"/>
    <property type="match status" value="1"/>
</dbReference>
<evidence type="ECO:0000256" key="6">
    <source>
        <dbReference type="SAM" id="Phobius"/>
    </source>
</evidence>
<evidence type="ECO:0000256" key="5">
    <source>
        <dbReference type="SAM" id="MobiDB-lite"/>
    </source>
</evidence>
<dbReference type="OrthoDB" id="6134459at2759"/>
<evidence type="ECO:0000256" key="1">
    <source>
        <dbReference type="ARBA" id="ARBA00004141"/>
    </source>
</evidence>
<evidence type="ECO:0000256" key="4">
    <source>
        <dbReference type="ARBA" id="ARBA00023136"/>
    </source>
</evidence>
<dbReference type="GO" id="GO:0007166">
    <property type="term" value="P:cell surface receptor signaling pathway"/>
    <property type="evidence" value="ECO:0007669"/>
    <property type="project" value="InterPro"/>
</dbReference>
<protein>
    <submittedName>
        <fullName evidence="8">Putative G-protein coupled receptor Mth-like 11</fullName>
    </submittedName>
</protein>
<dbReference type="AlphaFoldDB" id="A0A226F503"/>
<dbReference type="EMBL" id="LNIX01000001">
    <property type="protein sequence ID" value="OXA64430.1"/>
    <property type="molecule type" value="Genomic_DNA"/>
</dbReference>
<feature type="compositionally biased region" description="Polar residues" evidence="5">
    <location>
        <begin position="867"/>
        <end position="877"/>
    </location>
</feature>
<feature type="compositionally biased region" description="Basic and acidic residues" evidence="5">
    <location>
        <begin position="878"/>
        <end position="888"/>
    </location>
</feature>
<dbReference type="Gene3D" id="1.20.1070.10">
    <property type="entry name" value="Rhodopsin 7-helix transmembrane proteins"/>
    <property type="match status" value="1"/>
</dbReference>
<dbReference type="PANTHER" id="PTHR45902:SF5">
    <property type="entry name" value="G-PROTEIN COUPLED RECEPTORS FAMILY 2 PROFILE 2 DOMAIN-CONTAINING PROTEIN"/>
    <property type="match status" value="1"/>
</dbReference>
<feature type="transmembrane region" description="Helical" evidence="6">
    <location>
        <begin position="90"/>
        <end position="111"/>
    </location>
</feature>
<dbReference type="InterPro" id="IPR000832">
    <property type="entry name" value="GPCR_2_secretin-like"/>
</dbReference>
<keyword evidence="2 6" id="KW-0812">Transmembrane</keyword>
<feature type="compositionally biased region" description="Low complexity" evidence="5">
    <location>
        <begin position="896"/>
        <end position="906"/>
    </location>
</feature>
<feature type="domain" description="G-protein coupled receptors family 2 profile 2" evidence="7">
    <location>
        <begin position="579"/>
        <end position="836"/>
    </location>
</feature>
<evidence type="ECO:0000256" key="3">
    <source>
        <dbReference type="ARBA" id="ARBA00022989"/>
    </source>
</evidence>
<dbReference type="PROSITE" id="PS50261">
    <property type="entry name" value="G_PROTEIN_RECEP_F2_4"/>
    <property type="match status" value="1"/>
</dbReference>
<feature type="region of interest" description="Disordered" evidence="5">
    <location>
        <begin position="863"/>
        <end position="969"/>
    </location>
</feature>
<dbReference type="GO" id="GO:0016020">
    <property type="term" value="C:membrane"/>
    <property type="evidence" value="ECO:0007669"/>
    <property type="project" value="UniProtKB-SubCell"/>
</dbReference>
<evidence type="ECO:0000259" key="7">
    <source>
        <dbReference type="PROSITE" id="PS50261"/>
    </source>
</evidence>
<feature type="transmembrane region" description="Helical" evidence="6">
    <location>
        <begin position="615"/>
        <end position="636"/>
    </location>
</feature>
<accession>A0A226F503</accession>
<sequence>MGRYSPIRNASRRLESNATFIETTHDTIPNNNRTVIMDSPPPVYKPFRDNDGESSPSTLPIYAKSQICARRKQCVSSLHRKSYFRKCNAIIWKLAAVFLVVVLSSETLFSYCSAEPVVPRNVRTLPTRVTYGDIEKANKTCSPKDTCAPSRHDRNGAMFNDIKRRNCFCDKQCIVYDDCCIDATFRRDPNVTYKKSLDVFQCVQLRHYGSYYMNSKCPASWKDDMIKMGCEDPKATAFDPISSLPITNLRTGFTYKNYFCALCNNQTFTDGMAMWQPQLECPSVTNKEKLDFSNQTINNKLTYRADQGKWGLQLSYGDYEIFHACNVNAFIPDSVTHLVRPCTPVIKDCPANYNNTDIHRKCLSYTAQVYHLAEGYRNVHCAICNGISVEILRCDYHSSQGPRKFLPDFNPVAFSYLFDLNPSTGNEVGRTQKCTIAQVYDPFFQRCRAVLCAPGQIYKNEQCISVTVSTWKPMNPNLPSDMHEELDGNDLNPLDSNVLESTTPKDGNTSAASKRDNFEICPKVILQRSEYQILENGSVYVEQYGKVLSKKDYSVQGHDRLVVCAIETKYYTDKFGPTWGYLSFVGVLISVIFLILHLVACFLVPDLRNLSGKNLASLCIALLLSYSIFLGLPFVSIPSSSCTVMGVVLYYGLMASFCWMLVLAWDVSMTLRRATQELRISTGSQWTRFFFYSTFGWLFPGMMVTIAVVAEFLPPDVMTWPYTPNFGVNNCWFGQKPALLIYFAGPVAFILLLNLLLFIDSAKVIASTSIGTAKAKACGPSHKNFQLYVRLALLMGISWILGIVAGYVDVPELWIVFVFFNTLQGLFIFVAFTCSAKTRKVLRTKLCCKTSAPTASWTWTGGGNHMMRTTSSSSGNTKRSDLEGRDSYDSSQISTNVHPNSRNNSPPHHHNVHYHNNHHIHPKNATSSHQAHPHGHVPSLHHPSFHTSVGNGKMYRSPSTELYRSLQQN</sequence>
<proteinExistence type="predicted"/>
<dbReference type="PANTHER" id="PTHR45902">
    <property type="entry name" value="LATROPHILIN RECEPTOR-LIKE PROTEIN A"/>
    <property type="match status" value="1"/>
</dbReference>
<evidence type="ECO:0000256" key="2">
    <source>
        <dbReference type="ARBA" id="ARBA00022692"/>
    </source>
</evidence>
<gene>
    <name evidence="8" type="ORF">Fcan01_01923</name>
</gene>
<name>A0A226F503_FOLCA</name>
<dbReference type="InterPro" id="IPR017981">
    <property type="entry name" value="GPCR_2-like_7TM"/>
</dbReference>
<keyword evidence="8" id="KW-0675">Receptor</keyword>
<feature type="transmembrane region" description="Helical" evidence="6">
    <location>
        <begin position="814"/>
        <end position="836"/>
    </location>
</feature>